<accession>K2FN19</accession>
<evidence type="ECO:0000313" key="5">
    <source>
        <dbReference type="EMBL" id="EKE32316.1"/>
    </source>
</evidence>
<proteinExistence type="predicted"/>
<dbReference type="EMBL" id="CP011361">
    <property type="protein sequence ID" value="APC65600.1"/>
    <property type="molecule type" value="Genomic_DNA"/>
</dbReference>
<dbReference type="PATRIC" id="fig|1230341.3.peg.565"/>
<evidence type="ECO:0000256" key="2">
    <source>
        <dbReference type="ARBA" id="ARBA00023033"/>
    </source>
</evidence>
<evidence type="ECO:0000256" key="1">
    <source>
        <dbReference type="ARBA" id="ARBA00023002"/>
    </source>
</evidence>
<sequence>MVNVHHSLKGADIPEETLEKLSEQAHAKWPKPWVSATLQAIRTRDLTGIPIKEYIPDNLVKERIALIGDAAHVPAPITASGFNESLQDAAELGKCVAKGVKGDAAVEALDKYESLRLNNVRQMVQSGKSFSYSYGRS</sequence>
<dbReference type="InterPro" id="IPR036188">
    <property type="entry name" value="FAD/NAD-bd_sf"/>
</dbReference>
<dbReference type="PANTHER" id="PTHR13789:SF309">
    <property type="entry name" value="PUTATIVE (AFU_ORTHOLOGUE AFUA_6G14510)-RELATED"/>
    <property type="match status" value="1"/>
</dbReference>
<name>K2FN19_9BACI</name>
<evidence type="ECO:0000313" key="4">
    <source>
        <dbReference type="EMBL" id="APC65600.1"/>
    </source>
</evidence>
<protein>
    <submittedName>
        <fullName evidence="5">Monooxygenase</fullName>
    </submittedName>
</protein>
<evidence type="ECO:0000259" key="3">
    <source>
        <dbReference type="Pfam" id="PF01494"/>
    </source>
</evidence>
<dbReference type="GO" id="GO:0004497">
    <property type="term" value="F:monooxygenase activity"/>
    <property type="evidence" value="ECO:0007669"/>
    <property type="project" value="UniProtKB-KW"/>
</dbReference>
<dbReference type="InterPro" id="IPR002938">
    <property type="entry name" value="FAD-bd"/>
</dbReference>
<dbReference type="PANTHER" id="PTHR13789">
    <property type="entry name" value="MONOOXYGENASE"/>
    <property type="match status" value="1"/>
</dbReference>
<dbReference type="InterPro" id="IPR050493">
    <property type="entry name" value="FAD-dep_Monooxygenase_BioMet"/>
</dbReference>
<keyword evidence="6" id="KW-1185">Reference proteome</keyword>
<reference evidence="7" key="2">
    <citation type="submission" date="2015-06" db="EMBL/GenBank/DDBJ databases">
        <title>Salimicrobium jeotgali MJ3, isolated from Myulchi jeot, a traditional Korean fermented seafood.</title>
        <authorList>
            <person name="Kim K.H."/>
            <person name="Jeon C.O."/>
            <person name="Jin H.M."/>
        </authorList>
    </citation>
    <scope>NUCLEOTIDE SEQUENCE [LARGE SCALE GENOMIC DNA]</scope>
    <source>
        <strain evidence="7">MJ3</strain>
    </source>
</reference>
<dbReference type="STRING" id="1230341.AAV35_011195"/>
<dbReference type="GO" id="GO:0071949">
    <property type="term" value="F:FAD binding"/>
    <property type="evidence" value="ECO:0007669"/>
    <property type="project" value="InterPro"/>
</dbReference>
<dbReference type="EMBL" id="AMPQ01000003">
    <property type="protein sequence ID" value="EKE32316.1"/>
    <property type="molecule type" value="Genomic_DNA"/>
</dbReference>
<feature type="domain" description="FAD-binding" evidence="3">
    <location>
        <begin position="20"/>
        <end position="125"/>
    </location>
</feature>
<dbReference type="PRINTS" id="PR00420">
    <property type="entry name" value="RNGMNOXGNASE"/>
</dbReference>
<dbReference type="AlphaFoldDB" id="K2FN19"/>
<keyword evidence="2 5" id="KW-0503">Monooxygenase</keyword>
<dbReference type="SUPFAM" id="SSF51905">
    <property type="entry name" value="FAD/NAD(P)-binding domain"/>
    <property type="match status" value="1"/>
</dbReference>
<organism evidence="5 6">
    <name type="scientific">Salimicrobium jeotgali</name>
    <dbReference type="NCBI Taxonomy" id="1230341"/>
    <lineage>
        <taxon>Bacteria</taxon>
        <taxon>Bacillati</taxon>
        <taxon>Bacillota</taxon>
        <taxon>Bacilli</taxon>
        <taxon>Bacillales</taxon>
        <taxon>Bacillaceae</taxon>
        <taxon>Salimicrobium</taxon>
    </lineage>
</organism>
<dbReference type="eggNOG" id="COG0654">
    <property type="taxonomic scope" value="Bacteria"/>
</dbReference>
<keyword evidence="1" id="KW-0560">Oxidoreductase</keyword>
<dbReference type="Proteomes" id="UP000011746">
    <property type="component" value="Unassembled WGS sequence"/>
</dbReference>
<dbReference type="Pfam" id="PF01494">
    <property type="entry name" value="FAD_binding_3"/>
    <property type="match status" value="1"/>
</dbReference>
<dbReference type="Gene3D" id="3.50.50.60">
    <property type="entry name" value="FAD/NAD(P)-binding domain"/>
    <property type="match status" value="1"/>
</dbReference>
<reference evidence="5 6" key="1">
    <citation type="journal article" date="2012" name="J. Bacteriol.">
        <title>Draft Genome Sequence of Salimicrobium sp. Strain MJ3, Isolated from Myulchi-Jeot, Korean Fermented Seafood.</title>
        <authorList>
            <person name="Lee S.H."/>
            <person name="Jung J.Y."/>
            <person name="Jeon C.O."/>
        </authorList>
    </citation>
    <scope>NUCLEOTIDE SEQUENCE [LARGE SCALE GENOMIC DNA]</scope>
    <source>
        <strain evidence="5 6">MJ3</strain>
    </source>
</reference>
<dbReference type="KEGG" id="sje:AAV35_011195"/>
<reference evidence="4" key="3">
    <citation type="submission" date="2016-11" db="EMBL/GenBank/DDBJ databases">
        <title>Salimicrobium jeotgali MJ3, isolated from Myulchi jeot, a traditional Korean fermented seafood.</title>
        <authorList>
            <person name="Kim K.H."/>
            <person name="Jeon C.O."/>
            <person name="Jin H.M."/>
        </authorList>
    </citation>
    <scope>NUCLEOTIDE SEQUENCE</scope>
    <source>
        <strain evidence="4">MJ3</strain>
    </source>
</reference>
<dbReference type="Proteomes" id="UP000092654">
    <property type="component" value="Chromosome"/>
</dbReference>
<evidence type="ECO:0000313" key="6">
    <source>
        <dbReference type="Proteomes" id="UP000011746"/>
    </source>
</evidence>
<gene>
    <name evidence="4" type="ORF">AAV35_011195</name>
    <name evidence="5" type="ORF">MJ3_02717</name>
</gene>
<evidence type="ECO:0000313" key="7">
    <source>
        <dbReference type="Proteomes" id="UP000092654"/>
    </source>
</evidence>